<dbReference type="Gene3D" id="3.40.630.10">
    <property type="entry name" value="Zn peptidases"/>
    <property type="match status" value="1"/>
</dbReference>
<evidence type="ECO:0000256" key="2">
    <source>
        <dbReference type="ARBA" id="ARBA00005988"/>
    </source>
</evidence>
<evidence type="ECO:0000313" key="9">
    <source>
        <dbReference type="Proteomes" id="UP000030762"/>
    </source>
</evidence>
<dbReference type="PANTHER" id="PTHR11705">
    <property type="entry name" value="PROTEASE FAMILY M14 CARBOXYPEPTIDASE A,B"/>
    <property type="match status" value="1"/>
</dbReference>
<dbReference type="InterPro" id="IPR033810">
    <property type="entry name" value="Carboxypeptidase_T"/>
</dbReference>
<evidence type="ECO:0000259" key="7">
    <source>
        <dbReference type="PROSITE" id="PS52035"/>
    </source>
</evidence>
<dbReference type="CDD" id="cd03859">
    <property type="entry name" value="M14_CPT"/>
    <property type="match status" value="1"/>
</dbReference>
<feature type="active site" description="Proton donor/acceptor" evidence="3">
    <location>
        <position position="556"/>
    </location>
</feature>
<evidence type="ECO:0000256" key="1">
    <source>
        <dbReference type="ARBA" id="ARBA00001947"/>
    </source>
</evidence>
<feature type="transmembrane region" description="Helical" evidence="5">
    <location>
        <begin position="784"/>
        <end position="805"/>
    </location>
</feature>
<dbReference type="InterPro" id="IPR000834">
    <property type="entry name" value="Peptidase_M14"/>
</dbReference>
<feature type="chain" id="PRO_5004571464" description="Peptidase M14 domain-containing protein" evidence="6">
    <location>
        <begin position="19"/>
        <end position="881"/>
    </location>
</feature>
<dbReference type="GeneID" id="19941481"/>
<evidence type="ECO:0000256" key="6">
    <source>
        <dbReference type="SAM" id="SignalP"/>
    </source>
</evidence>
<comment type="cofactor">
    <cofactor evidence="1">
        <name>Zn(2+)</name>
        <dbReference type="ChEBI" id="CHEBI:29105"/>
    </cofactor>
</comment>
<dbReference type="VEuPathDB" id="FungiDB:SDRG_00754"/>
<dbReference type="Pfam" id="PF00246">
    <property type="entry name" value="Peptidase_M14"/>
    <property type="match status" value="1"/>
</dbReference>
<dbReference type="eggNOG" id="KOG2650">
    <property type="taxonomic scope" value="Eukaryota"/>
</dbReference>
<dbReference type="AlphaFoldDB" id="T0S993"/>
<dbReference type="GO" id="GO:0004181">
    <property type="term" value="F:metallocarboxypeptidase activity"/>
    <property type="evidence" value="ECO:0007669"/>
    <property type="project" value="InterPro"/>
</dbReference>
<feature type="region of interest" description="Disordered" evidence="4">
    <location>
        <begin position="856"/>
        <end position="881"/>
    </location>
</feature>
<dbReference type="GO" id="GO:0008270">
    <property type="term" value="F:zinc ion binding"/>
    <property type="evidence" value="ECO:0007669"/>
    <property type="project" value="InterPro"/>
</dbReference>
<dbReference type="EMBL" id="JH767133">
    <property type="protein sequence ID" value="EQC41898.1"/>
    <property type="molecule type" value="Genomic_DNA"/>
</dbReference>
<dbReference type="OrthoDB" id="3626597at2759"/>
<dbReference type="PANTHER" id="PTHR11705:SF119">
    <property type="entry name" value="OS02G0119300 PROTEIN"/>
    <property type="match status" value="1"/>
</dbReference>
<dbReference type="PRINTS" id="PR00765">
    <property type="entry name" value="CRBOXYPTASEA"/>
</dbReference>
<evidence type="ECO:0000256" key="5">
    <source>
        <dbReference type="SAM" id="Phobius"/>
    </source>
</evidence>
<keyword evidence="5" id="KW-0812">Transmembrane</keyword>
<feature type="domain" description="Peptidase M14" evidence="7">
    <location>
        <begin position="278"/>
        <end position="594"/>
    </location>
</feature>
<comment type="similarity">
    <text evidence="2 3">Belongs to the peptidase M14 family.</text>
</comment>
<dbReference type="OMA" id="NYDVCFA"/>
<organism evidence="8 9">
    <name type="scientific">Saprolegnia diclina (strain VS20)</name>
    <dbReference type="NCBI Taxonomy" id="1156394"/>
    <lineage>
        <taxon>Eukaryota</taxon>
        <taxon>Sar</taxon>
        <taxon>Stramenopiles</taxon>
        <taxon>Oomycota</taxon>
        <taxon>Saprolegniomycetes</taxon>
        <taxon>Saprolegniales</taxon>
        <taxon>Saprolegniaceae</taxon>
        <taxon>Saprolegnia</taxon>
    </lineage>
</organism>
<dbReference type="RefSeq" id="XP_008604468.1">
    <property type="nucleotide sequence ID" value="XM_008606246.1"/>
</dbReference>
<dbReference type="InParanoid" id="T0S993"/>
<keyword evidence="9" id="KW-1185">Reference proteome</keyword>
<reference evidence="8 9" key="1">
    <citation type="submission" date="2012-04" db="EMBL/GenBank/DDBJ databases">
        <title>The Genome Sequence of Saprolegnia declina VS20.</title>
        <authorList>
            <consortium name="The Broad Institute Genome Sequencing Platform"/>
            <person name="Russ C."/>
            <person name="Nusbaum C."/>
            <person name="Tyler B."/>
            <person name="van West P."/>
            <person name="Dieguez-Uribeondo J."/>
            <person name="de Bruijn I."/>
            <person name="Tripathy S."/>
            <person name="Jiang R."/>
            <person name="Young S.K."/>
            <person name="Zeng Q."/>
            <person name="Gargeya S."/>
            <person name="Fitzgerald M."/>
            <person name="Haas B."/>
            <person name="Abouelleil A."/>
            <person name="Alvarado L."/>
            <person name="Arachchi H.M."/>
            <person name="Berlin A."/>
            <person name="Chapman S.B."/>
            <person name="Goldberg J."/>
            <person name="Griggs A."/>
            <person name="Gujja S."/>
            <person name="Hansen M."/>
            <person name="Howarth C."/>
            <person name="Imamovic A."/>
            <person name="Larimer J."/>
            <person name="McCowen C."/>
            <person name="Montmayeur A."/>
            <person name="Murphy C."/>
            <person name="Neiman D."/>
            <person name="Pearson M."/>
            <person name="Priest M."/>
            <person name="Roberts A."/>
            <person name="Saif S."/>
            <person name="Shea T."/>
            <person name="Sisk P."/>
            <person name="Sykes S."/>
            <person name="Wortman J."/>
            <person name="Nusbaum C."/>
            <person name="Birren B."/>
        </authorList>
    </citation>
    <scope>NUCLEOTIDE SEQUENCE [LARGE SCALE GENOMIC DNA]</scope>
    <source>
        <strain evidence="8 9">VS20</strain>
    </source>
</reference>
<dbReference type="GO" id="GO:0005615">
    <property type="term" value="C:extracellular space"/>
    <property type="evidence" value="ECO:0007669"/>
    <property type="project" value="TreeGrafter"/>
</dbReference>
<name>T0S993_SAPDV</name>
<dbReference type="PROSITE" id="PS52035">
    <property type="entry name" value="PEPTIDASE_M14"/>
    <property type="match status" value="1"/>
</dbReference>
<accession>T0S993</accession>
<dbReference type="Proteomes" id="UP000030762">
    <property type="component" value="Unassembled WGS sequence"/>
</dbReference>
<keyword evidence="5" id="KW-1133">Transmembrane helix</keyword>
<dbReference type="SUPFAM" id="SSF53187">
    <property type="entry name" value="Zn-dependent exopeptidases"/>
    <property type="match status" value="1"/>
</dbReference>
<evidence type="ECO:0000313" key="8">
    <source>
        <dbReference type="EMBL" id="EQC41898.1"/>
    </source>
</evidence>
<sequence length="881" mass="96786">MTMRRLAWLLGALALARGRPLRETANSTKTAVSGTPGTGDCAWKRAWTAKLDAFETSDAATAHVSATPDALTLSATTMDGAVASGWATYPVPRDNIPMSGKLVVQATLAKGLGLRPTVKLVKSKDGIHREVVVLSGVGEQPDGLQIRWPHATSSNTLHMKAFPCIDDLTLDSHAFQVTWDDGWFRWFVDDVFYLEQHRTSFFAMTAGYTYTVQVELAYDTNATSHSNVTIDASMVVSDIGLYKQTSPARTPSTTNPSDCSNYITRAILPTVPQGSLRGALTFSEVLEYVEAVPTRLRSFPYLLQQVDIGTSLEARPLRALCLGQCHPKGKAPPQTLYTGLHHAREPMSMMNLVYFVEYLLLGFHQRDPNVLHLLLTRQLWFLFVVNPDGYVYNEKHLETLHSESAGYSGQRKNRRPAACRTNVDAGVDLNRNYDVCFDQDTVGSSTDACAEDYRGEMAFSEPETQAIRDFVANHSVATALNYHAFGKYVNIPFACQPKGAPAAADMAIFTSIASEMTKYNHFQFGQSWQTSDLYSVNGETSDWMWNAHGIFAMSPETGPAFDFGDVDGFWPTKASIVHEICEELLYTNFHAARIAGPIYTLRLLGWENDDDYVTLSLELQNVGLATTASTELLGSVHLNGSTASAPTALALPGLAKPENHVQTMTIDIPKAAKTEPTAVYVLLRDADACHLYRVSLGKKSDEFALWEPLSLPRCGTCATFGSPNASAAVTCDGLEDVIEILELPTLSGVTNKALYSGNVTLAKDLASAVTWAPHAEPLMENKSLLLVSLIVLLGMVTGLMGLRHFKAIEHGKRKASEAYEMVASHEPEPLDEFDDDLPDEFDEAEPMTLHIDTMHQAFEEHELSPRSMPRVRSPTQGDREL</sequence>
<gene>
    <name evidence="8" type="ORF">SDRG_00754</name>
</gene>
<protein>
    <recommendedName>
        <fullName evidence="7">Peptidase M14 domain-containing protein</fullName>
    </recommendedName>
</protein>
<evidence type="ECO:0000256" key="3">
    <source>
        <dbReference type="PROSITE-ProRule" id="PRU01379"/>
    </source>
</evidence>
<dbReference type="STRING" id="1156394.T0S993"/>
<keyword evidence="5" id="KW-0472">Membrane</keyword>
<keyword evidence="6" id="KW-0732">Signal</keyword>
<dbReference type="Gene3D" id="2.60.120.200">
    <property type="match status" value="1"/>
</dbReference>
<dbReference type="SMART" id="SM00631">
    <property type="entry name" value="Zn_pept"/>
    <property type="match status" value="1"/>
</dbReference>
<proteinExistence type="inferred from homology"/>
<feature type="signal peptide" evidence="6">
    <location>
        <begin position="1"/>
        <end position="18"/>
    </location>
</feature>
<dbReference type="GO" id="GO:0006508">
    <property type="term" value="P:proteolysis"/>
    <property type="evidence" value="ECO:0007669"/>
    <property type="project" value="InterPro"/>
</dbReference>
<evidence type="ECO:0000256" key="4">
    <source>
        <dbReference type="SAM" id="MobiDB-lite"/>
    </source>
</evidence>